<dbReference type="Proteomes" id="UP001500888">
    <property type="component" value="Unassembled WGS sequence"/>
</dbReference>
<comment type="caution">
    <text evidence="2">The sequence shown here is derived from an EMBL/GenBank/DDBJ whole genome shotgun (WGS) entry which is preliminary data.</text>
</comment>
<keyword evidence="3" id="KW-1185">Reference proteome</keyword>
<feature type="compositionally biased region" description="Basic residues" evidence="1">
    <location>
        <begin position="65"/>
        <end position="74"/>
    </location>
</feature>
<reference evidence="3" key="1">
    <citation type="journal article" date="2019" name="Int. J. Syst. Evol. Microbiol.">
        <title>The Global Catalogue of Microorganisms (GCM) 10K type strain sequencing project: providing services to taxonomists for standard genome sequencing and annotation.</title>
        <authorList>
            <consortium name="The Broad Institute Genomics Platform"/>
            <consortium name="The Broad Institute Genome Sequencing Center for Infectious Disease"/>
            <person name="Wu L."/>
            <person name="Ma J."/>
        </authorList>
    </citation>
    <scope>NUCLEOTIDE SEQUENCE [LARGE SCALE GENOMIC DNA]</scope>
    <source>
        <strain evidence="3">JCM 16908</strain>
    </source>
</reference>
<sequence length="223" mass="23088">MSVPVIRTARPRFRTRTIRTPLNAVLFLNRNEEDAVVLPPRVFLAVATARQRPEGYHRFRPTGGLKRHTSHRAARPAEAGGRAPAARAAGVPGAPPPRRAGAGGRDLPRRPGGSTRRLTPLGPETPRATTTTTSLTAPLAPATGVRGRTLTDRITGRSGPGGAVCAAGPEAATVDPPGDGGAFIARPAKEGGASARTVSAASPAADDVSKRLMVMAWRLGTEG</sequence>
<accession>A0ABP7IQ85</accession>
<feature type="compositionally biased region" description="Low complexity" evidence="1">
    <location>
        <begin position="76"/>
        <end position="92"/>
    </location>
</feature>
<dbReference type="EMBL" id="BAAAZR010000019">
    <property type="protein sequence ID" value="GAA3823982.1"/>
    <property type="molecule type" value="Genomic_DNA"/>
</dbReference>
<evidence type="ECO:0000313" key="3">
    <source>
        <dbReference type="Proteomes" id="UP001500888"/>
    </source>
</evidence>
<name>A0ABP7IQ85_9ACTN</name>
<feature type="region of interest" description="Disordered" evidence="1">
    <location>
        <begin position="55"/>
        <end position="133"/>
    </location>
</feature>
<evidence type="ECO:0000256" key="1">
    <source>
        <dbReference type="SAM" id="MobiDB-lite"/>
    </source>
</evidence>
<evidence type="ECO:0000313" key="2">
    <source>
        <dbReference type="EMBL" id="GAA3823982.1"/>
    </source>
</evidence>
<gene>
    <name evidence="2" type="ORF">GCM10022226_50720</name>
</gene>
<organism evidence="2 3">
    <name type="scientific">Sphaerisporangium flaviroseum</name>
    <dbReference type="NCBI Taxonomy" id="509199"/>
    <lineage>
        <taxon>Bacteria</taxon>
        <taxon>Bacillati</taxon>
        <taxon>Actinomycetota</taxon>
        <taxon>Actinomycetes</taxon>
        <taxon>Streptosporangiales</taxon>
        <taxon>Streptosporangiaceae</taxon>
        <taxon>Sphaerisporangium</taxon>
    </lineage>
</organism>
<feature type="compositionally biased region" description="Low complexity" evidence="1">
    <location>
        <begin position="124"/>
        <end position="133"/>
    </location>
</feature>
<protein>
    <submittedName>
        <fullName evidence="2">Uncharacterized protein</fullName>
    </submittedName>
</protein>
<proteinExistence type="predicted"/>